<dbReference type="Pfam" id="PF00069">
    <property type="entry name" value="Pkinase"/>
    <property type="match status" value="1"/>
</dbReference>
<accession>A0ABM1FB76</accession>
<dbReference type="Pfam" id="PF00076">
    <property type="entry name" value="RRM_1"/>
    <property type="match status" value="1"/>
</dbReference>
<organism evidence="2 3">
    <name type="scientific">Priapulus caudatus</name>
    <name type="common">Priapulid worm</name>
    <dbReference type="NCBI Taxonomy" id="37621"/>
    <lineage>
        <taxon>Eukaryota</taxon>
        <taxon>Metazoa</taxon>
        <taxon>Ecdysozoa</taxon>
        <taxon>Scalidophora</taxon>
        <taxon>Priapulida</taxon>
        <taxon>Priapulimorpha</taxon>
        <taxon>Priapulimorphida</taxon>
        <taxon>Priapulidae</taxon>
        <taxon>Priapulus</taxon>
    </lineage>
</organism>
<dbReference type="RefSeq" id="XP_014681697.1">
    <property type="nucleotide sequence ID" value="XM_014826211.1"/>
</dbReference>
<dbReference type="InterPro" id="IPR034372">
    <property type="entry name" value="UHMK1"/>
</dbReference>
<feature type="domain" description="Protein kinase" evidence="1">
    <location>
        <begin position="52"/>
        <end position="344"/>
    </location>
</feature>
<reference evidence="3" key="1">
    <citation type="submission" date="2025-08" db="UniProtKB">
        <authorList>
            <consortium name="RefSeq"/>
        </authorList>
    </citation>
    <scope>IDENTIFICATION</scope>
</reference>
<dbReference type="InterPro" id="IPR000504">
    <property type="entry name" value="RRM_dom"/>
</dbReference>
<proteinExistence type="predicted"/>
<dbReference type="InterPro" id="IPR035979">
    <property type="entry name" value="RBD_domain_sf"/>
</dbReference>
<dbReference type="Gene3D" id="1.10.510.10">
    <property type="entry name" value="Transferase(Phosphotransferase) domain 1"/>
    <property type="match status" value="1"/>
</dbReference>
<dbReference type="SUPFAM" id="SSF56112">
    <property type="entry name" value="Protein kinase-like (PK-like)"/>
    <property type="match status" value="1"/>
</dbReference>
<dbReference type="GeneID" id="106821423"/>
<dbReference type="InterPro" id="IPR011009">
    <property type="entry name" value="Kinase-like_dom_sf"/>
</dbReference>
<dbReference type="Proteomes" id="UP000695022">
    <property type="component" value="Unplaced"/>
</dbReference>
<evidence type="ECO:0000259" key="1">
    <source>
        <dbReference type="PROSITE" id="PS50011"/>
    </source>
</evidence>
<keyword evidence="2" id="KW-1185">Reference proteome</keyword>
<gene>
    <name evidence="3" type="primary">LOC106821423</name>
</gene>
<name>A0ABM1FB76_PRICU</name>
<dbReference type="InterPro" id="IPR000719">
    <property type="entry name" value="Prot_kinase_dom"/>
</dbReference>
<evidence type="ECO:0000313" key="3">
    <source>
        <dbReference type="RefSeq" id="XP_014681697.1"/>
    </source>
</evidence>
<dbReference type="Gene3D" id="3.30.200.20">
    <property type="entry name" value="Phosphorylase Kinase, domain 1"/>
    <property type="match status" value="1"/>
</dbReference>
<dbReference type="PROSITE" id="PS50011">
    <property type="entry name" value="PROTEIN_KINASE_DOM"/>
    <property type="match status" value="1"/>
</dbReference>
<evidence type="ECO:0000313" key="2">
    <source>
        <dbReference type="Proteomes" id="UP000695022"/>
    </source>
</evidence>
<dbReference type="SUPFAM" id="SSF54928">
    <property type="entry name" value="RNA-binding domain, RBD"/>
    <property type="match status" value="1"/>
</dbReference>
<dbReference type="SMART" id="SM00220">
    <property type="entry name" value="S_TKc"/>
    <property type="match status" value="1"/>
</dbReference>
<dbReference type="Gene3D" id="3.30.70.330">
    <property type="match status" value="1"/>
</dbReference>
<protein>
    <submittedName>
        <fullName evidence="3">Serine/threonine-protein kinase Kist-like</fullName>
    </submittedName>
</protein>
<dbReference type="PANTHER" id="PTHR46962">
    <property type="entry name" value="SERINE/THREONINE-PROTEIN KINASE KIST"/>
    <property type="match status" value="1"/>
</dbReference>
<dbReference type="PANTHER" id="PTHR46962:SF1">
    <property type="entry name" value="SERINE_THREONINE-PROTEIN KINASE KIST"/>
    <property type="match status" value="1"/>
</dbReference>
<sequence length="455" mass="51240">MSRTVGDRVVHTNSFTQDVKKNWTNKLQSIEMGKDFRVNIGDVIQDNGGTRWQLLSIRGQGTCCCLYKAQCIGDPRSVVAVKVFRPGDNFALACEKEWDILQIPTMQQCRQSVRVLDRFTWNGHPCLMEELLDASVKETMHQAPGGRLPLFTIQLFLRNLLGVLEHLHSAGIVHGDIKPANLLWSPEQGALKLIDFGLSFFDHRPDMRYLQSPGYRSPETTTWNNSHAQQGEACSATLWSAADIWSVGCIAMEIVSGEKLFSSKRGDAEPTVCPSCQGSPTARCQYNQLIDQWFDRLAPTVIGPAPSYYDYVLFSELKDFISRCLVCHSSQRDSASQLRQHSLLNRLIVPSIHDMMLLPSPILRLENVADDIDLDNPAYREGIKFSILEICASFGPVVTCLLPTLEPVRGRVYVEFQRSEDCTRAVRKLPGMTFNNRTLVTAYLPLSLWACRQLL</sequence>
<dbReference type="InterPro" id="IPR012677">
    <property type="entry name" value="Nucleotide-bd_a/b_plait_sf"/>
</dbReference>